<name>A0A9D3X9A9_9SAUR</name>
<dbReference type="Proteomes" id="UP000827986">
    <property type="component" value="Unassembled WGS sequence"/>
</dbReference>
<feature type="compositionally biased region" description="Basic and acidic residues" evidence="1">
    <location>
        <begin position="49"/>
        <end position="73"/>
    </location>
</feature>
<comment type="caution">
    <text evidence="2">The sequence shown here is derived from an EMBL/GenBank/DDBJ whole genome shotgun (WGS) entry which is preliminary data.</text>
</comment>
<reference evidence="2" key="1">
    <citation type="submission" date="2021-09" db="EMBL/GenBank/DDBJ databases">
        <title>The genome of Mauremys mutica provides insights into the evolution of semi-aquatic lifestyle.</title>
        <authorList>
            <person name="Gong S."/>
            <person name="Gao Y."/>
        </authorList>
    </citation>
    <scope>NUCLEOTIDE SEQUENCE</scope>
    <source>
        <strain evidence="2">MM-2020</strain>
        <tissue evidence="2">Muscle</tissue>
    </source>
</reference>
<feature type="compositionally biased region" description="Basic and acidic residues" evidence="1">
    <location>
        <begin position="23"/>
        <end position="37"/>
    </location>
</feature>
<evidence type="ECO:0000313" key="3">
    <source>
        <dbReference type="Proteomes" id="UP000827986"/>
    </source>
</evidence>
<keyword evidence="3" id="KW-1185">Reference proteome</keyword>
<evidence type="ECO:0000313" key="2">
    <source>
        <dbReference type="EMBL" id="KAH1175566.1"/>
    </source>
</evidence>
<protein>
    <submittedName>
        <fullName evidence="2">Uncharacterized protein</fullName>
    </submittedName>
</protein>
<proteinExistence type="predicted"/>
<dbReference type="EMBL" id="JAHDVG010000477">
    <property type="protein sequence ID" value="KAH1175566.1"/>
    <property type="molecule type" value="Genomic_DNA"/>
</dbReference>
<feature type="region of interest" description="Disordered" evidence="1">
    <location>
        <begin position="1"/>
        <end position="86"/>
    </location>
</feature>
<organism evidence="2 3">
    <name type="scientific">Mauremys mutica</name>
    <name type="common">yellowpond turtle</name>
    <dbReference type="NCBI Taxonomy" id="74926"/>
    <lineage>
        <taxon>Eukaryota</taxon>
        <taxon>Metazoa</taxon>
        <taxon>Chordata</taxon>
        <taxon>Craniata</taxon>
        <taxon>Vertebrata</taxon>
        <taxon>Euteleostomi</taxon>
        <taxon>Archelosauria</taxon>
        <taxon>Testudinata</taxon>
        <taxon>Testudines</taxon>
        <taxon>Cryptodira</taxon>
        <taxon>Durocryptodira</taxon>
        <taxon>Testudinoidea</taxon>
        <taxon>Geoemydidae</taxon>
        <taxon>Geoemydinae</taxon>
        <taxon>Mauremys</taxon>
    </lineage>
</organism>
<evidence type="ECO:0000256" key="1">
    <source>
        <dbReference type="SAM" id="MobiDB-lite"/>
    </source>
</evidence>
<dbReference type="AlphaFoldDB" id="A0A9D3X9A9"/>
<accession>A0A9D3X9A9</accession>
<sequence>MELLKEPFAGGQSLSPARRQKSERRGPSEVISCDHTHRERHSHTLKLPAPKEKGRKTPDKQHREEKRGREANRRAGPKWEGNLGGKEVLYSETLSFPQLASPGR</sequence>
<gene>
    <name evidence="2" type="ORF">KIL84_008440</name>
</gene>